<protein>
    <submittedName>
        <fullName evidence="1">Uncharacterized protein</fullName>
    </submittedName>
</protein>
<dbReference type="Proteomes" id="UP000008458">
    <property type="component" value="Chromosome"/>
</dbReference>
<sequence>MTTPKAFFLGDLFEGKLTPYLSGIIDSGDYANINEKKDEVCKILNFYLLNAGSGEITEYVRSIITAFLEDNDYTKALRMMSEHIKDHSKCCEQFISSKKYFTEIFQEGRIIVTPAWHVSISAALNRGLLAELNLINKHKGKLIRLV</sequence>
<dbReference type="EMBL" id="CP002535">
    <property type="protein sequence ID" value="AEE94470.1"/>
    <property type="molecule type" value="Genomic_DNA"/>
</dbReference>
<organism evidence="1 2">
    <name type="scientific">Acidianus hospitalis (strain W1)</name>
    <dbReference type="NCBI Taxonomy" id="933801"/>
    <lineage>
        <taxon>Archaea</taxon>
        <taxon>Thermoproteota</taxon>
        <taxon>Thermoprotei</taxon>
        <taxon>Sulfolobales</taxon>
        <taxon>Sulfolobaceae</taxon>
        <taxon>Acidianus</taxon>
    </lineage>
</organism>
<reference key="2">
    <citation type="journal article" date="2011" name="Extremophiles">
        <title>Genomic analyses of Acidianus hospitalis W1 a host for studying crenarchaeal virus and plasmid life cycles.</title>
        <authorList>
            <person name="You X.Y."/>
            <person name="Liu C."/>
            <person name="Wang S.Y."/>
            <person name="Jiang C.Y."/>
            <person name="Shah S.A."/>
            <person name="Prangishvili D."/>
            <person name="Liu S.J."/>
            <person name="Garrett R.A."/>
        </authorList>
    </citation>
    <scope>NUCLEOTIDE SEQUENCE</scope>
    <source>
        <strain>W1</strain>
    </source>
</reference>
<dbReference type="AlphaFoldDB" id="F4B5X2"/>
<dbReference type="STRING" id="933801.Ahos_1588"/>
<name>F4B5X2_ACIHW</name>
<reference evidence="1 2" key="1">
    <citation type="journal article" date="2011" name="Extremophiles">
        <title>Genomic analysis of Acidianus hospitalis W1 a host for studying crenarchaeal virus and plasmid life cycles.</title>
        <authorList>
            <person name="You X.Y."/>
            <person name="Liu C."/>
            <person name="Wang S.Y."/>
            <person name="Jiang C.Y."/>
            <person name="Shah S.A."/>
            <person name="Prangishvili D."/>
            <person name="She Q."/>
            <person name="Liu S.J."/>
            <person name="Garrett R.A."/>
        </authorList>
    </citation>
    <scope>NUCLEOTIDE SEQUENCE [LARGE SCALE GENOMIC DNA]</scope>
    <source>
        <strain evidence="1 2">W1</strain>
    </source>
</reference>
<dbReference type="OrthoDB" id="148218at2157"/>
<dbReference type="eggNOG" id="arCOG02666">
    <property type="taxonomic scope" value="Archaea"/>
</dbReference>
<dbReference type="KEGG" id="aho:Ahos_1588"/>
<accession>F4B5X2</accession>
<keyword evidence="2" id="KW-1185">Reference proteome</keyword>
<evidence type="ECO:0000313" key="1">
    <source>
        <dbReference type="EMBL" id="AEE94470.1"/>
    </source>
</evidence>
<proteinExistence type="predicted"/>
<evidence type="ECO:0000313" key="2">
    <source>
        <dbReference type="Proteomes" id="UP000008458"/>
    </source>
</evidence>
<gene>
    <name evidence="1" type="ordered locus">Ahos_1588</name>
</gene>
<dbReference type="HOGENOM" id="CLU_1773043_0_0_2"/>